<dbReference type="AlphaFoldDB" id="A0A2I0R0V2"/>
<dbReference type="InterPro" id="IPR026444">
    <property type="entry name" value="Secre_tail"/>
</dbReference>
<dbReference type="EMBL" id="PJNI01000012">
    <property type="protein sequence ID" value="PKR80203.1"/>
    <property type="molecule type" value="Genomic_DNA"/>
</dbReference>
<feature type="domain" description="Secretion system C-terminal sorting" evidence="2">
    <location>
        <begin position="1073"/>
        <end position="1139"/>
    </location>
</feature>
<evidence type="ECO:0000256" key="1">
    <source>
        <dbReference type="ARBA" id="ARBA00022729"/>
    </source>
</evidence>
<keyword evidence="1" id="KW-0732">Signal</keyword>
<accession>A0A2I0R0V2</accession>
<dbReference type="Pfam" id="PF03382">
    <property type="entry name" value="DUF285"/>
    <property type="match status" value="4"/>
</dbReference>
<name>A0A2I0R0V2_9FLAO</name>
<keyword evidence="4" id="KW-1185">Reference proteome</keyword>
<comment type="caution">
    <text evidence="3">The sequence shown here is derived from an EMBL/GenBank/DDBJ whole genome shotgun (WGS) entry which is preliminary data.</text>
</comment>
<dbReference type="OrthoDB" id="9813840at2"/>
<dbReference type="InterPro" id="IPR011889">
    <property type="entry name" value="Liste_lipo_26"/>
</dbReference>
<organism evidence="3 4">
    <name type="scientific">Brumimicrobium salinarum</name>
    <dbReference type="NCBI Taxonomy" id="2058658"/>
    <lineage>
        <taxon>Bacteria</taxon>
        <taxon>Pseudomonadati</taxon>
        <taxon>Bacteroidota</taxon>
        <taxon>Flavobacteriia</taxon>
        <taxon>Flavobacteriales</taxon>
        <taxon>Crocinitomicaceae</taxon>
        <taxon>Brumimicrobium</taxon>
    </lineage>
</organism>
<proteinExistence type="predicted"/>
<dbReference type="Gene3D" id="2.60.40.10">
    <property type="entry name" value="Immunoglobulins"/>
    <property type="match status" value="1"/>
</dbReference>
<dbReference type="RefSeq" id="WP_101335105.1">
    <property type="nucleotide sequence ID" value="NZ_PJNI01000012.1"/>
</dbReference>
<dbReference type="Proteomes" id="UP000236654">
    <property type="component" value="Unassembled WGS sequence"/>
</dbReference>
<reference evidence="3 4" key="1">
    <citation type="submission" date="2017-12" db="EMBL/GenBank/DDBJ databases">
        <title>The draft genome sequence of Brumimicrobium saltpan LHR20.</title>
        <authorList>
            <person name="Do Z.-J."/>
            <person name="Luo H.-R."/>
        </authorList>
    </citation>
    <scope>NUCLEOTIDE SEQUENCE [LARGE SCALE GENOMIC DNA]</scope>
    <source>
        <strain evidence="3 4">LHR20</strain>
    </source>
</reference>
<evidence type="ECO:0000313" key="3">
    <source>
        <dbReference type="EMBL" id="PKR80203.1"/>
    </source>
</evidence>
<dbReference type="Pfam" id="PF18962">
    <property type="entry name" value="Por_Secre_tail"/>
    <property type="match status" value="1"/>
</dbReference>
<dbReference type="NCBIfam" id="TIGR04183">
    <property type="entry name" value="Por_Secre_tail"/>
    <property type="match status" value="1"/>
</dbReference>
<gene>
    <name evidence="3" type="ORF">CW751_11105</name>
</gene>
<evidence type="ECO:0000313" key="4">
    <source>
        <dbReference type="Proteomes" id="UP000236654"/>
    </source>
</evidence>
<protein>
    <recommendedName>
        <fullName evidence="2">Secretion system C-terminal sorting domain-containing protein</fullName>
    </recommendedName>
</protein>
<dbReference type="InterPro" id="IPR013783">
    <property type="entry name" value="Ig-like_fold"/>
</dbReference>
<sequence>MKKMIFGLKTSGILSILFLLAFNVIFAQVTPGATTNFITTWKTDNSGSSNNNQIRIPTAGTGYNYDIYWEDVNDPNISGGINANSGSALITFPNAGTYRVEISGNFPRIYFDDSYYSDKPKILTVEQWGDIAWTSMYGAFDGCRNLTVPATDAPDLSNVTTTYRMFRYATSLNNDFSNWNTSTITNMQEMFIYASSFNGDITTWNTSNVSNMSSMFNSASAFNQNINSWNVSNVTSMQNMFMNAQAFNQDLNSWNTSSVTNMQNMFRGTSAFNGNIISWNTSNVSNMSSMFYGASAFNQDISGWDVTGTDNLNSMFREALVFNQDLSAWNTSNIVSMQRTFQNTGAFNQSLASWDISSVTTMVSMLDNSPISTANYDATLIGWEAQTVQNNVVLGANMLQYCNADVERNNLVTNSNWTINGDANICTTPFVTRWKTDNSGSSNNNQIRIPTTGAGYNYNIYWEDVNDPNINGGINGNSGSALITFPNAGTYRVEISGNFPRIYFNDSYYSDKLKILTVEQWGDIAWTSMYGAFNGCENLTVPATDAPDLSNVTTTYRMFRDATSLNNDFSNWNTSTITNMQEMFIGASAYDQTLGMWDVSNVSNMQNMLSNTNISVSNYDDILISWSNQSVQNNVTLGANNLEYCLAMLERLNLINNNNWTIVGDANSCEGPFVTIWKSDNPGASFNNQIIIPTDGAGYNYDLYWEDVNDPSTNGTLSNLTGDVTVNLPLAGTYKVEITGDFPRIYFNNDVNNDLEKILSVEEWGSILWSSMEDAFHGCNNLNVNATDSPFLMSVSSLSRMFKGATSLASDLNNWNTESITTMEEVFSNAINFNGNISSWNTSNVTNMKGAFNGASAFNQDISAWDVSNVQNMSYMFNEANTFNQDLSTWDVTNVQNMSFMFNDASLFDQNTGVWNVENVANMESMFDNSGLDHCTYNDILKGWSTLNLTNNVTLGALGIHYTEFATNERQSIISNFSWVINDDGETTTTNISVTGTVNGSDINLTTNGGNGPLDYEWSGPNNFSSSNQNITAPEDGTYIVLVSDGCTVASDTFNIETETNSIDKEALKMFKVYPNPSSSVLNIEVSNKFGKYVEFEIINALGMKISEGTIESGFGTISVVDFSKGVYLIKLNDQVKRFIVE</sequence>
<dbReference type="NCBIfam" id="TIGR02167">
    <property type="entry name" value="Liste_lipo_26"/>
    <property type="match status" value="8"/>
</dbReference>
<evidence type="ECO:0000259" key="2">
    <source>
        <dbReference type="Pfam" id="PF18962"/>
    </source>
</evidence>
<dbReference type="InterPro" id="IPR005046">
    <property type="entry name" value="DUF285"/>
</dbReference>